<dbReference type="GO" id="GO:0046872">
    <property type="term" value="F:metal ion binding"/>
    <property type="evidence" value="ECO:0007669"/>
    <property type="project" value="UniProtKB-KW"/>
</dbReference>
<dbReference type="PANTHER" id="PTHR22930:SF85">
    <property type="entry name" value="GH03217P-RELATED"/>
    <property type="match status" value="1"/>
</dbReference>
<evidence type="ECO:0000259" key="9">
    <source>
        <dbReference type="Pfam" id="PF13359"/>
    </source>
</evidence>
<dbReference type="AlphaFoldDB" id="A0A8H5BVL0"/>
<reference evidence="10 11" key="1">
    <citation type="journal article" date="2020" name="ISME J.">
        <title>Uncovering the hidden diversity of litter-decomposition mechanisms in mushroom-forming fungi.</title>
        <authorList>
            <person name="Floudas D."/>
            <person name="Bentzer J."/>
            <person name="Ahren D."/>
            <person name="Johansson T."/>
            <person name="Persson P."/>
            <person name="Tunlid A."/>
        </authorList>
    </citation>
    <scope>NUCLEOTIDE SEQUENCE [LARGE SCALE GENOMIC DNA]</scope>
    <source>
        <strain evidence="10 11">CBS 175.51</strain>
    </source>
</reference>
<keyword evidence="6" id="KW-0378">Hydrolase</keyword>
<dbReference type="Pfam" id="PF13359">
    <property type="entry name" value="DDE_Tnp_4"/>
    <property type="match status" value="1"/>
</dbReference>
<gene>
    <name evidence="10" type="ORF">D9611_013194</name>
</gene>
<sequence>MPDRRKLIQNLLSRYKKYRKLKYELRLRRKQRQLQYERSKKVTAVSGNPASPSSQATAASSSSSTSSFGDVTLSSGISAGDELDWESTGSSSSESMSDESKSASPAYSAGSFSSFLGASVSDESNRVNSCPTTRGPPTRRIRHQIEELYQHRYWQGKRKNKRRFPSHMTHLLRHRHSEPEIFRQDCRINPHTFDELVSELEEHPVFLNKARNQQMLVEHQVAITLYRFGHFGNAASLNKISRWAGCGKGTVTLVTRRVMTAVLAPEFLHSAIHLPTDEEKVEAKKWVQRHSCKEWSDGWCFVDGTLVPLYKKPKWFGESYYDRKSNYSLSFQIINLPNLQIFDVGYGHTGSTHDSTAWEQTRTFKEHTSILKDNEFIWADSAYPIQTWVVTPYKKPDSEEADNTIYNNHLSHLRIRSEHAIGFLKGRFQSLKGLRVDITSAKTHQFAVYWVLSCIAIHAFAIASEQAHKESPEDNEFIYDGLSDAEDATGGGAVHPLIPQRPVSRHPPPPPSPPPQERRADVLALARARREDLKKSLLNSLNQRAMNRANRNRARYGEYGLDSSSGN</sequence>
<comment type="similarity">
    <text evidence="3">Belongs to the HARBI1 family.</text>
</comment>
<keyword evidence="7" id="KW-0539">Nucleus</keyword>
<feature type="domain" description="DDE Tnp4" evidence="9">
    <location>
        <begin position="302"/>
        <end position="458"/>
    </location>
</feature>
<keyword evidence="11" id="KW-1185">Reference proteome</keyword>
<evidence type="ECO:0000256" key="2">
    <source>
        <dbReference type="ARBA" id="ARBA00004123"/>
    </source>
</evidence>
<keyword evidence="5" id="KW-0479">Metal-binding</keyword>
<proteinExistence type="inferred from homology"/>
<feature type="compositionally biased region" description="Polar residues" evidence="8">
    <location>
        <begin position="68"/>
        <end position="77"/>
    </location>
</feature>
<dbReference type="GO" id="GO:0005634">
    <property type="term" value="C:nucleus"/>
    <property type="evidence" value="ECO:0007669"/>
    <property type="project" value="UniProtKB-SubCell"/>
</dbReference>
<comment type="caution">
    <text evidence="10">The sequence shown here is derived from an EMBL/GenBank/DDBJ whole genome shotgun (WGS) entry which is preliminary data.</text>
</comment>
<dbReference type="GO" id="GO:0016787">
    <property type="term" value="F:hydrolase activity"/>
    <property type="evidence" value="ECO:0007669"/>
    <property type="project" value="UniProtKB-KW"/>
</dbReference>
<evidence type="ECO:0000256" key="7">
    <source>
        <dbReference type="ARBA" id="ARBA00023242"/>
    </source>
</evidence>
<evidence type="ECO:0000313" key="11">
    <source>
        <dbReference type="Proteomes" id="UP000541558"/>
    </source>
</evidence>
<feature type="compositionally biased region" description="Low complexity" evidence="8">
    <location>
        <begin position="86"/>
        <end position="95"/>
    </location>
</feature>
<comment type="subcellular location">
    <subcellularLocation>
        <location evidence="2">Nucleus</location>
    </subcellularLocation>
</comment>
<protein>
    <recommendedName>
        <fullName evidence="9">DDE Tnp4 domain-containing protein</fullName>
    </recommendedName>
</protein>
<dbReference type="InterPro" id="IPR045249">
    <property type="entry name" value="HARBI1-like"/>
</dbReference>
<name>A0A8H5BVL0_9AGAR</name>
<feature type="region of interest" description="Disordered" evidence="8">
    <location>
        <begin position="489"/>
        <end position="522"/>
    </location>
</feature>
<dbReference type="GO" id="GO:0004518">
    <property type="term" value="F:nuclease activity"/>
    <property type="evidence" value="ECO:0007669"/>
    <property type="project" value="UniProtKB-KW"/>
</dbReference>
<dbReference type="EMBL" id="JAACJK010000121">
    <property type="protein sequence ID" value="KAF5329182.1"/>
    <property type="molecule type" value="Genomic_DNA"/>
</dbReference>
<accession>A0A8H5BVL0</accession>
<evidence type="ECO:0000256" key="4">
    <source>
        <dbReference type="ARBA" id="ARBA00022722"/>
    </source>
</evidence>
<evidence type="ECO:0000256" key="8">
    <source>
        <dbReference type="SAM" id="MobiDB-lite"/>
    </source>
</evidence>
<keyword evidence="4" id="KW-0540">Nuclease</keyword>
<dbReference type="PANTHER" id="PTHR22930">
    <property type="match status" value="1"/>
</dbReference>
<feature type="compositionally biased region" description="Low complexity" evidence="8">
    <location>
        <begin position="49"/>
        <end position="67"/>
    </location>
</feature>
<feature type="compositionally biased region" description="Pro residues" evidence="8">
    <location>
        <begin position="505"/>
        <end position="515"/>
    </location>
</feature>
<evidence type="ECO:0000256" key="3">
    <source>
        <dbReference type="ARBA" id="ARBA00006958"/>
    </source>
</evidence>
<dbReference type="InterPro" id="IPR027806">
    <property type="entry name" value="HARBI1_dom"/>
</dbReference>
<dbReference type="OrthoDB" id="2408877at2759"/>
<evidence type="ECO:0000256" key="5">
    <source>
        <dbReference type="ARBA" id="ARBA00022723"/>
    </source>
</evidence>
<dbReference type="Proteomes" id="UP000541558">
    <property type="component" value="Unassembled WGS sequence"/>
</dbReference>
<organism evidence="10 11">
    <name type="scientific">Ephemerocybe angulata</name>
    <dbReference type="NCBI Taxonomy" id="980116"/>
    <lineage>
        <taxon>Eukaryota</taxon>
        <taxon>Fungi</taxon>
        <taxon>Dikarya</taxon>
        <taxon>Basidiomycota</taxon>
        <taxon>Agaricomycotina</taxon>
        <taxon>Agaricomycetes</taxon>
        <taxon>Agaricomycetidae</taxon>
        <taxon>Agaricales</taxon>
        <taxon>Agaricineae</taxon>
        <taxon>Psathyrellaceae</taxon>
        <taxon>Ephemerocybe</taxon>
    </lineage>
</organism>
<evidence type="ECO:0000256" key="1">
    <source>
        <dbReference type="ARBA" id="ARBA00001968"/>
    </source>
</evidence>
<feature type="region of interest" description="Disordered" evidence="8">
    <location>
        <begin position="32"/>
        <end position="104"/>
    </location>
</feature>
<evidence type="ECO:0000256" key="6">
    <source>
        <dbReference type="ARBA" id="ARBA00022801"/>
    </source>
</evidence>
<comment type="cofactor">
    <cofactor evidence="1">
        <name>a divalent metal cation</name>
        <dbReference type="ChEBI" id="CHEBI:60240"/>
    </cofactor>
</comment>
<evidence type="ECO:0000313" key="10">
    <source>
        <dbReference type="EMBL" id="KAF5329182.1"/>
    </source>
</evidence>